<dbReference type="CDD" id="cd02440">
    <property type="entry name" value="AdoMet_MTases"/>
    <property type="match status" value="1"/>
</dbReference>
<dbReference type="GO" id="GO:0008757">
    <property type="term" value="F:S-adenosylmethionine-dependent methyltransferase activity"/>
    <property type="evidence" value="ECO:0007669"/>
    <property type="project" value="InterPro"/>
</dbReference>
<dbReference type="Proteomes" id="UP000035642">
    <property type="component" value="Unassembled WGS sequence"/>
</dbReference>
<dbReference type="AlphaFoldDB" id="A0A0K0DKH9"/>
<dbReference type="WBParaSite" id="ACAC_0001201501-mRNA-1">
    <property type="protein sequence ID" value="ACAC_0001201501-mRNA-1"/>
    <property type="gene ID" value="ACAC_0001201501"/>
</dbReference>
<reference evidence="5" key="1">
    <citation type="submission" date="2012-09" db="EMBL/GenBank/DDBJ databases">
        <authorList>
            <person name="Martin A.A."/>
        </authorList>
    </citation>
    <scope>NUCLEOTIDE SEQUENCE</scope>
</reference>
<evidence type="ECO:0000256" key="1">
    <source>
        <dbReference type="ARBA" id="ARBA00008361"/>
    </source>
</evidence>
<dbReference type="Pfam" id="PF08241">
    <property type="entry name" value="Methyltransf_11"/>
    <property type="match status" value="1"/>
</dbReference>
<name>A0A0K0DKH9_ANGCA</name>
<dbReference type="GO" id="GO:0032259">
    <property type="term" value="P:methylation"/>
    <property type="evidence" value="ECO:0007669"/>
    <property type="project" value="UniProtKB-KW"/>
</dbReference>
<evidence type="ECO:0000259" key="4">
    <source>
        <dbReference type="Pfam" id="PF08241"/>
    </source>
</evidence>
<accession>A0A0K0DKH9</accession>
<keyword evidence="3" id="KW-0808">Transferase</keyword>
<dbReference type="InterPro" id="IPR051419">
    <property type="entry name" value="Lys/N-term_MeTrsfase_sf"/>
</dbReference>
<sequence length="236" mass="27261">MENNAKYASREYWDDRFIEERSFEWLVEFDAFKHLVLPKLKRSSRILHVGCGTSQMSMKLYRLGYKNITNVDFSKVVVDNGRTFHPEMKWICEDIRSLASIPSDSFDVVLEKATIESMLVGEKSAWNPSDNTLCIVDDVLRSVTRVLTSDGMNSCNLDDGNVVEKDFAGIFVSVSFTQPHFRVPALLRFPGWSISVNEIGEFFHYFVYIMQCGRETSQDVRERFANIAPDWSRVLR</sequence>
<dbReference type="PANTHER" id="PTHR12176">
    <property type="entry name" value="SAM-DEPENDENT METHYLTRANSFERASE SUPERFAMILY PROTEIN"/>
    <property type="match status" value="1"/>
</dbReference>
<dbReference type="InterPro" id="IPR029063">
    <property type="entry name" value="SAM-dependent_MTases_sf"/>
</dbReference>
<proteinExistence type="inferred from homology"/>
<keyword evidence="5" id="KW-1185">Reference proteome</keyword>
<evidence type="ECO:0000256" key="3">
    <source>
        <dbReference type="ARBA" id="ARBA00022679"/>
    </source>
</evidence>
<evidence type="ECO:0000313" key="5">
    <source>
        <dbReference type="Proteomes" id="UP000035642"/>
    </source>
</evidence>
<dbReference type="PANTHER" id="PTHR12176:SF80">
    <property type="entry name" value="EEF1A LYSINE METHYLTRANSFERASE 4"/>
    <property type="match status" value="1"/>
</dbReference>
<feature type="domain" description="Methyltransferase type 11" evidence="4">
    <location>
        <begin position="47"/>
        <end position="151"/>
    </location>
</feature>
<keyword evidence="2" id="KW-0489">Methyltransferase</keyword>
<comment type="similarity">
    <text evidence="1">Belongs to the methyltransferase superfamily.</text>
</comment>
<evidence type="ECO:0000256" key="2">
    <source>
        <dbReference type="ARBA" id="ARBA00022603"/>
    </source>
</evidence>
<reference evidence="6" key="2">
    <citation type="submission" date="2017-02" db="UniProtKB">
        <authorList>
            <consortium name="WormBaseParasite"/>
        </authorList>
    </citation>
    <scope>IDENTIFICATION</scope>
</reference>
<protein>
    <submittedName>
        <fullName evidence="6">Methyltransf_11 domain-containing protein</fullName>
    </submittedName>
</protein>
<dbReference type="InterPro" id="IPR013216">
    <property type="entry name" value="Methyltransf_11"/>
</dbReference>
<organism evidence="5 6">
    <name type="scientific">Angiostrongylus cantonensis</name>
    <name type="common">Rat lungworm</name>
    <dbReference type="NCBI Taxonomy" id="6313"/>
    <lineage>
        <taxon>Eukaryota</taxon>
        <taxon>Metazoa</taxon>
        <taxon>Ecdysozoa</taxon>
        <taxon>Nematoda</taxon>
        <taxon>Chromadorea</taxon>
        <taxon>Rhabditida</taxon>
        <taxon>Rhabditina</taxon>
        <taxon>Rhabditomorpha</taxon>
        <taxon>Strongyloidea</taxon>
        <taxon>Metastrongylidae</taxon>
        <taxon>Angiostrongylus</taxon>
    </lineage>
</organism>
<dbReference type="SUPFAM" id="SSF53335">
    <property type="entry name" value="S-adenosyl-L-methionine-dependent methyltransferases"/>
    <property type="match status" value="1"/>
</dbReference>
<evidence type="ECO:0000313" key="6">
    <source>
        <dbReference type="WBParaSite" id="ACAC_0001201501-mRNA-1"/>
    </source>
</evidence>
<dbReference type="Gene3D" id="3.40.50.150">
    <property type="entry name" value="Vaccinia Virus protein VP39"/>
    <property type="match status" value="1"/>
</dbReference>